<gene>
    <name evidence="3" type="ORF">BDZ85DRAFT_266511</name>
</gene>
<feature type="compositionally biased region" description="Basic and acidic residues" evidence="1">
    <location>
        <begin position="61"/>
        <end position="111"/>
    </location>
</feature>
<feature type="region of interest" description="Disordered" evidence="1">
    <location>
        <begin position="1"/>
        <end position="22"/>
    </location>
</feature>
<feature type="transmembrane region" description="Helical" evidence="2">
    <location>
        <begin position="20"/>
        <end position="41"/>
    </location>
</feature>
<dbReference type="AlphaFoldDB" id="A0A6A6G3Y8"/>
<keyword evidence="2" id="KW-1133">Transmembrane helix</keyword>
<keyword evidence="2" id="KW-0472">Membrane</keyword>
<evidence type="ECO:0000313" key="3">
    <source>
        <dbReference type="EMBL" id="KAF2220387.1"/>
    </source>
</evidence>
<protein>
    <submittedName>
        <fullName evidence="3">Uncharacterized protein</fullName>
    </submittedName>
</protein>
<proteinExistence type="predicted"/>
<sequence>MPHSTNYKKNNNNTSMPPEGFFPITVGVGPVMTVGEILAMYPKDHPSYRPMPDGKQPRPTSEVDMKNHQYHSIEDLVRDLNGRFDADKEEKGADAGKEDKQPGGKKEDDKPVFGPELPPGYAKNQKDAGR</sequence>
<evidence type="ECO:0000256" key="1">
    <source>
        <dbReference type="SAM" id="MobiDB-lite"/>
    </source>
</evidence>
<reference evidence="4" key="1">
    <citation type="journal article" date="2020" name="Stud. Mycol.">
        <title>101 Dothideomycetes genomes: A test case for predicting lifestyles and emergence of pathogens.</title>
        <authorList>
            <person name="Haridas S."/>
            <person name="Albert R."/>
            <person name="Binder M."/>
            <person name="Bloem J."/>
            <person name="LaButti K."/>
            <person name="Salamov A."/>
            <person name="Andreopoulos B."/>
            <person name="Baker S."/>
            <person name="Barry K."/>
            <person name="Bills G."/>
            <person name="Bluhm B."/>
            <person name="Cannon C."/>
            <person name="Castanera R."/>
            <person name="Culley D."/>
            <person name="Daum C."/>
            <person name="Ezra D."/>
            <person name="Gonzalez J."/>
            <person name="Henrissat B."/>
            <person name="Kuo A."/>
            <person name="Liang C."/>
            <person name="Lipzen A."/>
            <person name="Lutzoni F."/>
            <person name="Magnuson J."/>
            <person name="Mondo S."/>
            <person name="Nolan M."/>
            <person name="Ohm R."/>
            <person name="Pangilinan J."/>
            <person name="Park H.-J."/>
            <person name="Ramirez L."/>
            <person name="Alfaro M."/>
            <person name="Sun H."/>
            <person name="Tritt A."/>
            <person name="Yoshinaga Y."/>
            <person name="Zwiers L.-H."/>
            <person name="Turgeon B."/>
            <person name="Goodwin S."/>
            <person name="Spatafora J."/>
            <person name="Crous P."/>
            <person name="Grigoriev I."/>
        </authorList>
    </citation>
    <scope>NUCLEOTIDE SEQUENCE [LARGE SCALE GENOMIC DNA]</scope>
    <source>
        <strain evidence="4">CECT 20119</strain>
    </source>
</reference>
<keyword evidence="2" id="KW-0812">Transmembrane</keyword>
<feature type="compositionally biased region" description="Low complexity" evidence="1">
    <location>
        <begin position="1"/>
        <end position="15"/>
    </location>
</feature>
<dbReference type="OrthoDB" id="10520254at2759"/>
<evidence type="ECO:0000256" key="2">
    <source>
        <dbReference type="SAM" id="Phobius"/>
    </source>
</evidence>
<evidence type="ECO:0000313" key="4">
    <source>
        <dbReference type="Proteomes" id="UP000799538"/>
    </source>
</evidence>
<dbReference type="EMBL" id="ML992512">
    <property type="protein sequence ID" value="KAF2220387.1"/>
    <property type="molecule type" value="Genomic_DNA"/>
</dbReference>
<dbReference type="Proteomes" id="UP000799538">
    <property type="component" value="Unassembled WGS sequence"/>
</dbReference>
<feature type="region of interest" description="Disordered" evidence="1">
    <location>
        <begin position="42"/>
        <end position="130"/>
    </location>
</feature>
<keyword evidence="4" id="KW-1185">Reference proteome</keyword>
<organism evidence="3 4">
    <name type="scientific">Elsinoe ampelina</name>
    <dbReference type="NCBI Taxonomy" id="302913"/>
    <lineage>
        <taxon>Eukaryota</taxon>
        <taxon>Fungi</taxon>
        <taxon>Dikarya</taxon>
        <taxon>Ascomycota</taxon>
        <taxon>Pezizomycotina</taxon>
        <taxon>Dothideomycetes</taxon>
        <taxon>Dothideomycetidae</taxon>
        <taxon>Myriangiales</taxon>
        <taxon>Elsinoaceae</taxon>
        <taxon>Elsinoe</taxon>
    </lineage>
</organism>
<name>A0A6A6G3Y8_9PEZI</name>
<accession>A0A6A6G3Y8</accession>